<evidence type="ECO:0000313" key="4">
    <source>
        <dbReference type="Proteomes" id="UP001220610"/>
    </source>
</evidence>
<evidence type="ECO:0000259" key="2">
    <source>
        <dbReference type="Pfam" id="PF04892"/>
    </source>
</evidence>
<gene>
    <name evidence="3" type="ORF">P0Y53_07300</name>
</gene>
<dbReference type="EMBL" id="CP119311">
    <property type="protein sequence ID" value="WEK37302.1"/>
    <property type="molecule type" value="Genomic_DNA"/>
</dbReference>
<dbReference type="PANTHER" id="PTHR28008:SF1">
    <property type="entry name" value="DOMAIN PROTEIN, PUTATIVE (AFU_ORTHOLOGUE AFUA_3G10980)-RELATED"/>
    <property type="match status" value="1"/>
</dbReference>
<feature type="transmembrane region" description="Helical" evidence="1">
    <location>
        <begin position="72"/>
        <end position="93"/>
    </location>
</feature>
<feature type="domain" description="VanZ-like" evidence="2">
    <location>
        <begin position="36"/>
        <end position="120"/>
    </location>
</feature>
<evidence type="ECO:0000256" key="1">
    <source>
        <dbReference type="SAM" id="Phobius"/>
    </source>
</evidence>
<dbReference type="Pfam" id="PF04892">
    <property type="entry name" value="VanZ"/>
    <property type="match status" value="1"/>
</dbReference>
<dbReference type="PANTHER" id="PTHR28008">
    <property type="entry name" value="DOMAIN PROTEIN, PUTATIVE (AFU_ORTHOLOGUE AFUA_3G10980)-RELATED"/>
    <property type="match status" value="1"/>
</dbReference>
<evidence type="ECO:0000313" key="3">
    <source>
        <dbReference type="EMBL" id="WEK37302.1"/>
    </source>
</evidence>
<reference evidence="3" key="1">
    <citation type="submission" date="2023-03" db="EMBL/GenBank/DDBJ databases">
        <title>Andean soil-derived lignocellulolytic bacterial consortium as a source of novel taxa and putative plastic-active enzymes.</title>
        <authorList>
            <person name="Diaz-Garcia L."/>
            <person name="Chuvochina M."/>
            <person name="Feuerriegel G."/>
            <person name="Bunk B."/>
            <person name="Sproer C."/>
            <person name="Streit W.R."/>
            <person name="Rodriguez L.M."/>
            <person name="Overmann J."/>
            <person name="Jimenez D.J."/>
        </authorList>
    </citation>
    <scope>NUCLEOTIDE SEQUENCE</scope>
    <source>
        <strain evidence="3">MAG 7</strain>
    </source>
</reference>
<proteinExistence type="predicted"/>
<dbReference type="NCBIfam" id="NF037970">
    <property type="entry name" value="vanZ_1"/>
    <property type="match status" value="1"/>
</dbReference>
<dbReference type="AlphaFoldDB" id="A0AAJ5WVC1"/>
<keyword evidence="1" id="KW-0812">Transmembrane</keyword>
<dbReference type="InterPro" id="IPR006976">
    <property type="entry name" value="VanZ-like"/>
</dbReference>
<name>A0AAJ5WVC1_9BACT</name>
<feature type="transmembrane region" description="Helical" evidence="1">
    <location>
        <begin position="105"/>
        <end position="124"/>
    </location>
</feature>
<keyword evidence="1" id="KW-1133">Transmembrane helix</keyword>
<dbReference type="Proteomes" id="UP001220610">
    <property type="component" value="Chromosome"/>
</dbReference>
<keyword evidence="1" id="KW-0472">Membrane</keyword>
<protein>
    <submittedName>
        <fullName evidence="3">VanZ family protein</fullName>
    </submittedName>
</protein>
<organism evidence="3 4">
    <name type="scientific">Candidatus Pseudobacter hemicellulosilyticus</name>
    <dbReference type="NCBI Taxonomy" id="3121375"/>
    <lineage>
        <taxon>Bacteria</taxon>
        <taxon>Pseudomonadati</taxon>
        <taxon>Bacteroidota</taxon>
        <taxon>Chitinophagia</taxon>
        <taxon>Chitinophagales</taxon>
        <taxon>Chitinophagaceae</taxon>
        <taxon>Pseudobacter</taxon>
    </lineage>
</organism>
<sequence>MKKLVANIYLPLIWTLLIQVSLCLPGSSLPSTGIKVPFFDKIVHFTLFAGFGALWCLYIYCKEFSPEKTRRLFVWVFLTATANGILLEFIQLFFIPDRSFDALDIVANMAGAAAACWICCNKLLKTSASV</sequence>
<feature type="transmembrane region" description="Helical" evidence="1">
    <location>
        <begin position="42"/>
        <end position="60"/>
    </location>
</feature>
<accession>A0AAJ5WVC1</accession>